<name>A0ABY8VB00_9CORY</name>
<protein>
    <recommendedName>
        <fullName evidence="3">Ribosome maturation factor RimP</fullName>
    </recommendedName>
</protein>
<dbReference type="InterPro" id="IPR003728">
    <property type="entry name" value="Ribosome_maturation_RimP"/>
</dbReference>
<evidence type="ECO:0000259" key="5">
    <source>
        <dbReference type="Pfam" id="PF02576"/>
    </source>
</evidence>
<reference evidence="6 7" key="1">
    <citation type="submission" date="2023-05" db="EMBL/GenBank/DDBJ databases">
        <title>Corynebacterium suedekumii sp. nov. and Corynebacterium breve sp. nov. isolated from raw cow's milk.</title>
        <authorList>
            <person name="Baer M.K."/>
            <person name="Mehl L."/>
            <person name="Hellmuth R."/>
            <person name="Marke G."/>
            <person name="Lipski A."/>
        </authorList>
    </citation>
    <scope>NUCLEOTIDE SEQUENCE [LARGE SCALE GENOMIC DNA]</scope>
    <source>
        <strain evidence="6 7">R4</strain>
    </source>
</reference>
<keyword evidence="1 3" id="KW-0963">Cytoplasm</keyword>
<comment type="subcellular location">
    <subcellularLocation>
        <location evidence="3">Cytoplasm</location>
    </subcellularLocation>
</comment>
<comment type="function">
    <text evidence="3">Required for maturation of 30S ribosomal subunits.</text>
</comment>
<evidence type="ECO:0000313" key="6">
    <source>
        <dbReference type="EMBL" id="WIM66836.1"/>
    </source>
</evidence>
<evidence type="ECO:0000256" key="2">
    <source>
        <dbReference type="ARBA" id="ARBA00022517"/>
    </source>
</evidence>
<keyword evidence="2 3" id="KW-0690">Ribosome biogenesis</keyword>
<dbReference type="PANTHER" id="PTHR33867:SF1">
    <property type="entry name" value="RIBOSOME MATURATION FACTOR RIMP"/>
    <property type="match status" value="1"/>
</dbReference>
<feature type="region of interest" description="Disordered" evidence="4">
    <location>
        <begin position="167"/>
        <end position="188"/>
    </location>
</feature>
<comment type="similarity">
    <text evidence="3">Belongs to the RimP family.</text>
</comment>
<dbReference type="Proteomes" id="UP001225598">
    <property type="component" value="Chromosome"/>
</dbReference>
<feature type="compositionally biased region" description="Basic and acidic residues" evidence="4">
    <location>
        <begin position="179"/>
        <end position="188"/>
    </location>
</feature>
<dbReference type="EMBL" id="CP126969">
    <property type="protein sequence ID" value="WIM66836.1"/>
    <property type="molecule type" value="Genomic_DNA"/>
</dbReference>
<dbReference type="InterPro" id="IPR035956">
    <property type="entry name" value="RimP_N_sf"/>
</dbReference>
<dbReference type="InterPro" id="IPR028989">
    <property type="entry name" value="RimP_N"/>
</dbReference>
<dbReference type="HAMAP" id="MF_01077">
    <property type="entry name" value="RimP"/>
    <property type="match status" value="1"/>
</dbReference>
<dbReference type="Gene3D" id="3.30.300.70">
    <property type="entry name" value="RimP-like superfamily, N-terminal"/>
    <property type="match status" value="1"/>
</dbReference>
<evidence type="ECO:0000256" key="4">
    <source>
        <dbReference type="SAM" id="MobiDB-lite"/>
    </source>
</evidence>
<keyword evidence="7" id="KW-1185">Reference proteome</keyword>
<dbReference type="SUPFAM" id="SSF75420">
    <property type="entry name" value="YhbC-like, N-terminal domain"/>
    <property type="match status" value="1"/>
</dbReference>
<dbReference type="PANTHER" id="PTHR33867">
    <property type="entry name" value="RIBOSOME MATURATION FACTOR RIMP"/>
    <property type="match status" value="1"/>
</dbReference>
<gene>
    <name evidence="3 6" type="primary">rimP</name>
    <name evidence="6" type="ORF">QP027_06765</name>
</gene>
<evidence type="ECO:0000313" key="7">
    <source>
        <dbReference type="Proteomes" id="UP001225598"/>
    </source>
</evidence>
<dbReference type="NCBIfam" id="NF000930">
    <property type="entry name" value="PRK00092.2-2"/>
    <property type="match status" value="1"/>
</dbReference>
<accession>A0ABY8VB00</accession>
<feature type="domain" description="Ribosome maturation factor RimP N-terminal" evidence="5">
    <location>
        <begin position="12"/>
        <end position="89"/>
    </location>
</feature>
<proteinExistence type="inferred from homology"/>
<sequence>MAFPSSEELQTLITPVASQYNMDVERIKITKAGKKSVVAIALDSDSRPTLDELEEVSNEISALFDEHEERGELNFGAGYSLEVTTPGIDHPLTLPRHWRRNRGRLVTLTDDNGNKTQWRIGALSDDEQEVALISHEPKGGKNLRVDSVRVSDSVRAVVEIEFSNPPATEAEIAEEPFEEAMKRREDNK</sequence>
<evidence type="ECO:0000256" key="3">
    <source>
        <dbReference type="HAMAP-Rule" id="MF_01077"/>
    </source>
</evidence>
<dbReference type="Pfam" id="PF02576">
    <property type="entry name" value="RimP_N"/>
    <property type="match status" value="1"/>
</dbReference>
<dbReference type="RefSeq" id="WP_284823504.1">
    <property type="nucleotide sequence ID" value="NZ_CP126969.1"/>
</dbReference>
<organism evidence="6 7">
    <name type="scientific">Corynebacterium breve</name>
    <dbReference type="NCBI Taxonomy" id="3049799"/>
    <lineage>
        <taxon>Bacteria</taxon>
        <taxon>Bacillati</taxon>
        <taxon>Actinomycetota</taxon>
        <taxon>Actinomycetes</taxon>
        <taxon>Mycobacteriales</taxon>
        <taxon>Corynebacteriaceae</taxon>
        <taxon>Corynebacterium</taxon>
    </lineage>
</organism>
<evidence type="ECO:0000256" key="1">
    <source>
        <dbReference type="ARBA" id="ARBA00022490"/>
    </source>
</evidence>